<name>A0A3M3K223_PSECA</name>
<organism evidence="2 3">
    <name type="scientific">Pseudomonas cannabina</name>
    <dbReference type="NCBI Taxonomy" id="86840"/>
    <lineage>
        <taxon>Bacteria</taxon>
        <taxon>Pseudomonadati</taxon>
        <taxon>Pseudomonadota</taxon>
        <taxon>Gammaproteobacteria</taxon>
        <taxon>Pseudomonadales</taxon>
        <taxon>Pseudomonadaceae</taxon>
        <taxon>Pseudomonas</taxon>
    </lineage>
</organism>
<protein>
    <submittedName>
        <fullName evidence="2">Alpha-helical coiled-coil protein</fullName>
    </submittedName>
</protein>
<accession>A0A3M3K223</accession>
<dbReference type="AlphaFoldDB" id="A0A3M3K223"/>
<reference evidence="2 3" key="1">
    <citation type="submission" date="2018-08" db="EMBL/GenBank/DDBJ databases">
        <title>Recombination of ecologically and evolutionarily significant loci maintains genetic cohesion in the Pseudomonas syringae species complex.</title>
        <authorList>
            <person name="Dillon M."/>
            <person name="Thakur S."/>
            <person name="Almeida R.N.D."/>
            <person name="Weir B.S."/>
            <person name="Guttman D.S."/>
        </authorList>
    </citation>
    <scope>NUCLEOTIDE SEQUENCE [LARGE SCALE GENOMIC DNA]</scope>
    <source>
        <strain evidence="2 3">ICMP 2821</strain>
    </source>
</reference>
<dbReference type="RefSeq" id="WP_122378177.1">
    <property type="nucleotide sequence ID" value="NZ_RBOW01001017.1"/>
</dbReference>
<dbReference type="Proteomes" id="UP000281372">
    <property type="component" value="Unassembled WGS sequence"/>
</dbReference>
<keyword evidence="1" id="KW-0175">Coiled coil</keyword>
<evidence type="ECO:0000313" key="3">
    <source>
        <dbReference type="Proteomes" id="UP000281372"/>
    </source>
</evidence>
<evidence type="ECO:0000256" key="1">
    <source>
        <dbReference type="SAM" id="Coils"/>
    </source>
</evidence>
<comment type="caution">
    <text evidence="2">The sequence shown here is derived from an EMBL/GenBank/DDBJ whole genome shotgun (WGS) entry which is preliminary data.</text>
</comment>
<gene>
    <name evidence="2" type="ORF">ALQ64_03137</name>
</gene>
<proteinExistence type="predicted"/>
<evidence type="ECO:0000313" key="2">
    <source>
        <dbReference type="EMBL" id="RMN17158.1"/>
    </source>
</evidence>
<dbReference type="EMBL" id="RBOW01001017">
    <property type="protein sequence ID" value="RMN17158.1"/>
    <property type="molecule type" value="Genomic_DNA"/>
</dbReference>
<feature type="coiled-coil region" evidence="1">
    <location>
        <begin position="187"/>
        <end position="242"/>
    </location>
</feature>
<sequence>MRPPEVTDADVINAGTRIQAAGQRVSGYQLRKTIGRGAPERLMAIWDVHTAGQIDPGAKSICQDLPDDVEIAIAIAIKGQAEAARKMARSLLTAVNSSAARQIKDRDEMIQALSAEHAAEISELSIGKQTAEEKLAESESRNAGHDRDLALLLERDTAQKTAFEALNSKHQALLKSSADHSDASARLTAAMCRIKSLEAELAQLTLTNNAVCDQSNERKMLLVAAEEKIKGLTERNLDLIRSVDAQRIDINRAHQTNKTLEMHGARMLTRIEQLEGVSTPHGVVSNG</sequence>
<feature type="coiled-coil region" evidence="1">
    <location>
        <begin position="121"/>
        <end position="148"/>
    </location>
</feature>